<evidence type="ECO:0000313" key="3">
    <source>
        <dbReference type="Proteomes" id="UP000028537"/>
    </source>
</evidence>
<keyword evidence="3" id="KW-1185">Reference proteome</keyword>
<dbReference type="PROSITE" id="PS00092">
    <property type="entry name" value="N6_MTASE"/>
    <property type="match status" value="1"/>
</dbReference>
<dbReference type="eggNOG" id="COG0286">
    <property type="taxonomic scope" value="Bacteria"/>
</dbReference>
<dbReference type="InterPro" id="IPR002052">
    <property type="entry name" value="DNA_methylase_N6_adenine_CS"/>
</dbReference>
<gene>
    <name evidence="2" type="ORF">UDIV_2250</name>
</gene>
<protein>
    <recommendedName>
        <fullName evidence="1">Type II methyltransferase M.TaqI-like domain-containing protein</fullName>
    </recommendedName>
</protein>
<accession>A0A084F0M6</accession>
<reference evidence="2 3" key="1">
    <citation type="submission" date="2014-02" db="EMBL/GenBank/DDBJ databases">
        <title>Genome sequence of Ureaplasma diversum strain 246.</title>
        <authorList>
            <person name="Sirand-Pugnet P."/>
            <person name="Breton M."/>
            <person name="Dordet-Frisoni E."/>
            <person name="Baranowski E."/>
            <person name="Barre A."/>
            <person name="Couture C."/>
            <person name="Dupuy V."/>
            <person name="Gaurivaud P."/>
            <person name="Jacob D."/>
            <person name="Lemaitre C."/>
            <person name="Manso-Silvan L."/>
            <person name="Nikolski M."/>
            <person name="Nouvel L.-X."/>
            <person name="Poumarat F."/>
            <person name="Tardy F."/>
            <person name="Thebault P."/>
            <person name="Theil S."/>
            <person name="Citti C."/>
            <person name="Thiaucourt F."/>
            <person name="Blanchard A."/>
        </authorList>
    </citation>
    <scope>NUCLEOTIDE SEQUENCE [LARGE SCALE GENOMIC DNA]</scope>
    <source>
        <strain evidence="2 3">NCTC 246</strain>
    </source>
</reference>
<evidence type="ECO:0000313" key="2">
    <source>
        <dbReference type="EMBL" id="KEZ23768.1"/>
    </source>
</evidence>
<dbReference type="InterPro" id="IPR029063">
    <property type="entry name" value="SAM-dependent_MTases_sf"/>
</dbReference>
<sequence>MNVGETKVNFTAIVGNPPYQKNNSLRNRDDSIYNLFMELGFFTSNICIFITPARFLNNVGSTPSNWNNKILNDQHFRVEKYAVKSTDVFENVDIKGGVAITTRNKNLIYKPIEMFISSNILRKIYKKVKLKSNNFKYNISSLMYVQNKFNLKNVFEDFPELESVIKKEKRITSSAFKEYIQLFKKHKFTNAVQIYGRISNERSYMYIDKKYLEPHDNFEFYKVFVPAANGSGAFGEVLSTPVIGHPVVGYTQTFISLGRFENENESNALLKYIKTKFARLMLGLKKVTQNNKTKETWSKIPMQDFTDNSDIDWSKSINEIDQQLFDKYGLSEEEREYIKSSIKDM</sequence>
<dbReference type="GO" id="GO:0009007">
    <property type="term" value="F:site-specific DNA-methyltransferase (adenine-specific) activity"/>
    <property type="evidence" value="ECO:0007669"/>
    <property type="project" value="UniProtKB-EC"/>
</dbReference>
<organism evidence="2 3">
    <name type="scientific">Ureaplasma diversum NCTC 246</name>
    <dbReference type="NCBI Taxonomy" id="1188241"/>
    <lineage>
        <taxon>Bacteria</taxon>
        <taxon>Bacillati</taxon>
        <taxon>Mycoplasmatota</taxon>
        <taxon>Mycoplasmoidales</taxon>
        <taxon>Mycoplasmoidaceae</taxon>
        <taxon>Ureaplasma</taxon>
    </lineage>
</organism>
<dbReference type="InterPro" id="IPR011639">
    <property type="entry name" value="MethylTrfase_TaqI-like_dom"/>
</dbReference>
<dbReference type="AlphaFoldDB" id="A0A084F0M6"/>
<dbReference type="Gene3D" id="3.40.50.150">
    <property type="entry name" value="Vaccinia Virus protein VP39"/>
    <property type="match status" value="1"/>
</dbReference>
<name>A0A084F0M6_9BACT</name>
<dbReference type="EMBL" id="JFDP01000036">
    <property type="protein sequence ID" value="KEZ23768.1"/>
    <property type="molecule type" value="Genomic_DNA"/>
</dbReference>
<comment type="caution">
    <text evidence="2">The sequence shown here is derived from an EMBL/GenBank/DDBJ whole genome shotgun (WGS) entry which is preliminary data.</text>
</comment>
<dbReference type="GO" id="GO:0003676">
    <property type="term" value="F:nucleic acid binding"/>
    <property type="evidence" value="ECO:0007669"/>
    <property type="project" value="InterPro"/>
</dbReference>
<evidence type="ECO:0000259" key="1">
    <source>
        <dbReference type="Pfam" id="PF07669"/>
    </source>
</evidence>
<feature type="domain" description="Type II methyltransferase M.TaqI-like" evidence="1">
    <location>
        <begin position="6"/>
        <end position="89"/>
    </location>
</feature>
<dbReference type="GO" id="GO:0032259">
    <property type="term" value="P:methylation"/>
    <property type="evidence" value="ECO:0007669"/>
    <property type="project" value="InterPro"/>
</dbReference>
<dbReference type="GO" id="GO:0006304">
    <property type="term" value="P:DNA modification"/>
    <property type="evidence" value="ECO:0007669"/>
    <property type="project" value="InterPro"/>
</dbReference>
<dbReference type="Proteomes" id="UP000028537">
    <property type="component" value="Unassembled WGS sequence"/>
</dbReference>
<dbReference type="Pfam" id="PF07669">
    <property type="entry name" value="Eco57I"/>
    <property type="match status" value="1"/>
</dbReference>
<proteinExistence type="predicted"/>